<reference evidence="4 5" key="1">
    <citation type="submission" date="2020-08" db="EMBL/GenBank/DDBJ databases">
        <title>Bridging the membrane lipid divide: bacteria of the FCB group superphylum have the potential to synthesize archaeal ether lipids.</title>
        <authorList>
            <person name="Villanueva L."/>
            <person name="Von Meijenfeldt F.A.B."/>
            <person name="Westbye A.B."/>
            <person name="Yadav S."/>
            <person name="Hopmans E.C."/>
            <person name="Dutilh B.E."/>
            <person name="Sinninghe Damste J.S."/>
        </authorList>
    </citation>
    <scope>NUCLEOTIDE SEQUENCE [LARGE SCALE GENOMIC DNA]</scope>
    <source>
        <strain evidence="4">NIOZ-UU17</strain>
    </source>
</reference>
<comment type="caution">
    <text evidence="4">The sequence shown here is derived from an EMBL/GenBank/DDBJ whole genome shotgun (WGS) entry which is preliminary data.</text>
</comment>
<dbReference type="InterPro" id="IPR001789">
    <property type="entry name" value="Sig_transdc_resp-reg_receiver"/>
</dbReference>
<name>A0A8J6TQJ4_9BACT</name>
<feature type="modified residue" description="4-aspartylphosphate" evidence="2">
    <location>
        <position position="56"/>
    </location>
</feature>
<dbReference type="PANTHER" id="PTHR44591">
    <property type="entry name" value="STRESS RESPONSE REGULATOR PROTEIN 1"/>
    <property type="match status" value="1"/>
</dbReference>
<proteinExistence type="predicted"/>
<sequence length="124" mass="13299">MTKSGITICVVDDDPSVCKALSRLIKSSGFSVKTYGSAQEFLDDDHSMGSDLLVLDVRMPGMNGLKLQNHLAASGHKIPIVFITAYENGMTKTKATAAGAVAFFQKPFDEKDLLGAIYKGLNLT</sequence>
<dbReference type="EMBL" id="JACNIG010000143">
    <property type="protein sequence ID" value="MBC8431452.1"/>
    <property type="molecule type" value="Genomic_DNA"/>
</dbReference>
<dbReference type="SUPFAM" id="SSF52172">
    <property type="entry name" value="CheY-like"/>
    <property type="match status" value="1"/>
</dbReference>
<dbReference type="SMART" id="SM00448">
    <property type="entry name" value="REC"/>
    <property type="match status" value="1"/>
</dbReference>
<evidence type="ECO:0000259" key="3">
    <source>
        <dbReference type="PROSITE" id="PS50110"/>
    </source>
</evidence>
<feature type="domain" description="Response regulatory" evidence="3">
    <location>
        <begin position="7"/>
        <end position="121"/>
    </location>
</feature>
<dbReference type="Gene3D" id="3.40.50.2300">
    <property type="match status" value="1"/>
</dbReference>
<dbReference type="Pfam" id="PF00072">
    <property type="entry name" value="Response_reg"/>
    <property type="match status" value="1"/>
</dbReference>
<organism evidence="4 5">
    <name type="scientific">Candidatus Desulfatibia vada</name>
    <dbReference type="NCBI Taxonomy" id="2841696"/>
    <lineage>
        <taxon>Bacteria</taxon>
        <taxon>Pseudomonadati</taxon>
        <taxon>Thermodesulfobacteriota</taxon>
        <taxon>Desulfobacteria</taxon>
        <taxon>Desulfobacterales</taxon>
        <taxon>Desulfobacterales incertae sedis</taxon>
        <taxon>Candidatus Desulfatibia</taxon>
    </lineage>
</organism>
<evidence type="ECO:0000256" key="2">
    <source>
        <dbReference type="PROSITE-ProRule" id="PRU00169"/>
    </source>
</evidence>
<gene>
    <name evidence="4" type="ORF">H8D96_05990</name>
</gene>
<protein>
    <submittedName>
        <fullName evidence="4">Response regulator</fullName>
    </submittedName>
</protein>
<accession>A0A8J6TQJ4</accession>
<dbReference type="GO" id="GO:0000160">
    <property type="term" value="P:phosphorelay signal transduction system"/>
    <property type="evidence" value="ECO:0007669"/>
    <property type="project" value="InterPro"/>
</dbReference>
<dbReference type="PANTHER" id="PTHR44591:SF25">
    <property type="entry name" value="CHEMOTAXIS TWO-COMPONENT RESPONSE REGULATOR"/>
    <property type="match status" value="1"/>
</dbReference>
<keyword evidence="1 2" id="KW-0597">Phosphoprotein</keyword>
<evidence type="ECO:0000313" key="5">
    <source>
        <dbReference type="Proteomes" id="UP000605201"/>
    </source>
</evidence>
<dbReference type="Proteomes" id="UP000605201">
    <property type="component" value="Unassembled WGS sequence"/>
</dbReference>
<evidence type="ECO:0000256" key="1">
    <source>
        <dbReference type="ARBA" id="ARBA00022553"/>
    </source>
</evidence>
<dbReference type="AlphaFoldDB" id="A0A8J6TQJ4"/>
<dbReference type="InterPro" id="IPR011006">
    <property type="entry name" value="CheY-like_superfamily"/>
</dbReference>
<evidence type="ECO:0000313" key="4">
    <source>
        <dbReference type="EMBL" id="MBC8431452.1"/>
    </source>
</evidence>
<dbReference type="PROSITE" id="PS50110">
    <property type="entry name" value="RESPONSE_REGULATORY"/>
    <property type="match status" value="1"/>
</dbReference>
<dbReference type="InterPro" id="IPR050595">
    <property type="entry name" value="Bact_response_regulator"/>
</dbReference>